<evidence type="ECO:0000313" key="3">
    <source>
        <dbReference type="Proteomes" id="UP001066276"/>
    </source>
</evidence>
<gene>
    <name evidence="2" type="ORF">NDU88_003950</name>
</gene>
<feature type="region of interest" description="Disordered" evidence="1">
    <location>
        <begin position="1"/>
        <end position="41"/>
    </location>
</feature>
<dbReference type="AlphaFoldDB" id="A0AAV7V3B7"/>
<dbReference type="Proteomes" id="UP001066276">
    <property type="component" value="Chromosome 2_2"/>
</dbReference>
<evidence type="ECO:0000256" key="1">
    <source>
        <dbReference type="SAM" id="MobiDB-lite"/>
    </source>
</evidence>
<name>A0AAV7V3B7_PLEWA</name>
<dbReference type="EMBL" id="JANPWB010000004">
    <property type="protein sequence ID" value="KAJ1194664.1"/>
    <property type="molecule type" value="Genomic_DNA"/>
</dbReference>
<proteinExistence type="predicted"/>
<sequence length="127" mass="13115">MPGASLSRSESSSLPKQGLQKSQALKRPERGTILSKSTSHGAALRAIKPPGGIWKPGACSGWGCQLVVSCGSGMQLRFSVPSLSVMKDRALPRACQGPVASLAPLGSLAAGLPQGERPASCKLRPLR</sequence>
<organism evidence="2 3">
    <name type="scientific">Pleurodeles waltl</name>
    <name type="common">Iberian ribbed newt</name>
    <dbReference type="NCBI Taxonomy" id="8319"/>
    <lineage>
        <taxon>Eukaryota</taxon>
        <taxon>Metazoa</taxon>
        <taxon>Chordata</taxon>
        <taxon>Craniata</taxon>
        <taxon>Vertebrata</taxon>
        <taxon>Euteleostomi</taxon>
        <taxon>Amphibia</taxon>
        <taxon>Batrachia</taxon>
        <taxon>Caudata</taxon>
        <taxon>Salamandroidea</taxon>
        <taxon>Salamandridae</taxon>
        <taxon>Pleurodelinae</taxon>
        <taxon>Pleurodeles</taxon>
    </lineage>
</organism>
<keyword evidence="3" id="KW-1185">Reference proteome</keyword>
<accession>A0AAV7V3B7</accession>
<evidence type="ECO:0000313" key="2">
    <source>
        <dbReference type="EMBL" id="KAJ1194664.1"/>
    </source>
</evidence>
<comment type="caution">
    <text evidence="2">The sequence shown here is derived from an EMBL/GenBank/DDBJ whole genome shotgun (WGS) entry which is preliminary data.</text>
</comment>
<feature type="compositionally biased region" description="Low complexity" evidence="1">
    <location>
        <begin position="1"/>
        <end position="14"/>
    </location>
</feature>
<reference evidence="2" key="1">
    <citation type="journal article" date="2022" name="bioRxiv">
        <title>Sequencing and chromosome-scale assembly of the giantPleurodeles waltlgenome.</title>
        <authorList>
            <person name="Brown T."/>
            <person name="Elewa A."/>
            <person name="Iarovenko S."/>
            <person name="Subramanian E."/>
            <person name="Araus A.J."/>
            <person name="Petzold A."/>
            <person name="Susuki M."/>
            <person name="Suzuki K.-i.T."/>
            <person name="Hayashi T."/>
            <person name="Toyoda A."/>
            <person name="Oliveira C."/>
            <person name="Osipova E."/>
            <person name="Leigh N.D."/>
            <person name="Simon A."/>
            <person name="Yun M.H."/>
        </authorList>
    </citation>
    <scope>NUCLEOTIDE SEQUENCE</scope>
    <source>
        <strain evidence="2">20211129_DDA</strain>
        <tissue evidence="2">Liver</tissue>
    </source>
</reference>
<protein>
    <submittedName>
        <fullName evidence="2">Uncharacterized protein</fullName>
    </submittedName>
</protein>